<accession>A0ABR5C7T2</accession>
<comment type="caution">
    <text evidence="1">The sequence shown here is derived from an EMBL/GenBank/DDBJ whole genome shotgun (WGS) entry which is preliminary data.</text>
</comment>
<protein>
    <recommendedName>
        <fullName evidence="3">DUF5776 domain-containing protein</fullName>
    </recommendedName>
</protein>
<evidence type="ECO:0000313" key="2">
    <source>
        <dbReference type="Proteomes" id="UP000032366"/>
    </source>
</evidence>
<evidence type="ECO:0000313" key="1">
    <source>
        <dbReference type="EMBL" id="KIX90758.1"/>
    </source>
</evidence>
<dbReference type="EMBL" id="JXWY01000035">
    <property type="protein sequence ID" value="KIX90758.1"/>
    <property type="molecule type" value="Genomic_DNA"/>
</dbReference>
<keyword evidence="2" id="KW-1185">Reference proteome</keyword>
<dbReference type="Proteomes" id="UP000032366">
    <property type="component" value="Unassembled WGS sequence"/>
</dbReference>
<sequence length="98" mass="11194">MTPSWTKASKYTIQAGRSLNFSTGAQYKGLNLTLGFARTYGVTTTIKANPKRYSRLAGYQDVTLTKKQRIYYQAGKKIRTVNFVTQKTHAKYVKVKYK</sequence>
<organism evidence="1 2">
    <name type="scientific">Staphylococcus microti</name>
    <dbReference type="NCBI Taxonomy" id="569857"/>
    <lineage>
        <taxon>Bacteria</taxon>
        <taxon>Bacillati</taxon>
        <taxon>Bacillota</taxon>
        <taxon>Bacilli</taxon>
        <taxon>Bacillales</taxon>
        <taxon>Staphylococcaceae</taxon>
        <taxon>Staphylococcus</taxon>
    </lineage>
</organism>
<proteinExistence type="predicted"/>
<name>A0ABR5C7T2_9STAP</name>
<gene>
    <name evidence="1" type="ORF">TP70_05945</name>
</gene>
<reference evidence="1 2" key="1">
    <citation type="submission" date="2015-01" db="EMBL/GenBank/DDBJ databases">
        <authorList>
            <person name="Guo J."/>
        </authorList>
    </citation>
    <scope>NUCLEOTIDE SEQUENCE [LARGE SCALE GENOMIC DNA]</scope>
    <source>
        <strain evidence="1 2">DSM 22147</strain>
    </source>
</reference>
<evidence type="ECO:0008006" key="3">
    <source>
        <dbReference type="Google" id="ProtNLM"/>
    </source>
</evidence>